<gene>
    <name evidence="1" type="ORF">EDC90_103219</name>
</gene>
<accession>A0A4R3NJ05</accession>
<sequence>MIAHNSPPLPEKQTRLRSSEAALRKALRAAREEGLSVERLCITGGQYEIHFAGIEPKSPAPNDEGLKEW</sequence>
<proteinExistence type="predicted"/>
<keyword evidence="2" id="KW-1185">Reference proteome</keyword>
<organism evidence="1 2">
    <name type="scientific">Martelella mediterranea</name>
    <dbReference type="NCBI Taxonomy" id="293089"/>
    <lineage>
        <taxon>Bacteria</taxon>
        <taxon>Pseudomonadati</taxon>
        <taxon>Pseudomonadota</taxon>
        <taxon>Alphaproteobacteria</taxon>
        <taxon>Hyphomicrobiales</taxon>
        <taxon>Aurantimonadaceae</taxon>
        <taxon>Martelella</taxon>
    </lineage>
</organism>
<evidence type="ECO:0000313" key="2">
    <source>
        <dbReference type="Proteomes" id="UP000295097"/>
    </source>
</evidence>
<protein>
    <submittedName>
        <fullName evidence="1">Uncharacterized protein</fullName>
    </submittedName>
</protein>
<name>A0A4R3NJ05_9HYPH</name>
<dbReference type="EMBL" id="SMAR01000032">
    <property type="protein sequence ID" value="TCT34678.1"/>
    <property type="molecule type" value="Genomic_DNA"/>
</dbReference>
<evidence type="ECO:0000313" key="1">
    <source>
        <dbReference type="EMBL" id="TCT34678.1"/>
    </source>
</evidence>
<dbReference type="AlphaFoldDB" id="A0A4R3NJ05"/>
<reference evidence="1 2" key="1">
    <citation type="submission" date="2019-03" db="EMBL/GenBank/DDBJ databases">
        <title>Freshwater and sediment microbial communities from various areas in North America, analyzing microbe dynamics in response to fracking.</title>
        <authorList>
            <person name="Lamendella R."/>
        </authorList>
    </citation>
    <scope>NUCLEOTIDE SEQUENCE [LARGE SCALE GENOMIC DNA]</scope>
    <source>
        <strain evidence="1 2">175.2</strain>
    </source>
</reference>
<comment type="caution">
    <text evidence="1">The sequence shown here is derived from an EMBL/GenBank/DDBJ whole genome shotgun (WGS) entry which is preliminary data.</text>
</comment>
<dbReference type="RefSeq" id="WP_132313549.1">
    <property type="nucleotide sequence ID" value="NZ_SMAR01000032.1"/>
</dbReference>
<dbReference type="Proteomes" id="UP000295097">
    <property type="component" value="Unassembled WGS sequence"/>
</dbReference>
<dbReference type="OrthoDB" id="8455660at2"/>